<reference evidence="1" key="1">
    <citation type="submission" date="2022-03" db="EMBL/GenBank/DDBJ databases">
        <authorList>
            <person name="Lindestad O."/>
        </authorList>
    </citation>
    <scope>NUCLEOTIDE SEQUENCE</scope>
</reference>
<evidence type="ECO:0000313" key="2">
    <source>
        <dbReference type="Proteomes" id="UP000838756"/>
    </source>
</evidence>
<name>A0A8S4QG49_9NEOP</name>
<accession>A0A8S4QG49</accession>
<comment type="caution">
    <text evidence="1">The sequence shown here is derived from an EMBL/GenBank/DDBJ whole genome shotgun (WGS) entry which is preliminary data.</text>
</comment>
<protein>
    <submittedName>
        <fullName evidence="1">Jg18676 protein</fullName>
    </submittedName>
</protein>
<proteinExistence type="predicted"/>
<dbReference type="Proteomes" id="UP000838756">
    <property type="component" value="Unassembled WGS sequence"/>
</dbReference>
<dbReference type="AlphaFoldDB" id="A0A8S4QG49"/>
<dbReference type="EMBL" id="CAKXAJ010001863">
    <property type="protein sequence ID" value="CAH2207987.1"/>
    <property type="molecule type" value="Genomic_DNA"/>
</dbReference>
<evidence type="ECO:0000313" key="1">
    <source>
        <dbReference type="EMBL" id="CAH2207987.1"/>
    </source>
</evidence>
<keyword evidence="2" id="KW-1185">Reference proteome</keyword>
<organism evidence="1 2">
    <name type="scientific">Pararge aegeria aegeria</name>
    <dbReference type="NCBI Taxonomy" id="348720"/>
    <lineage>
        <taxon>Eukaryota</taxon>
        <taxon>Metazoa</taxon>
        <taxon>Ecdysozoa</taxon>
        <taxon>Arthropoda</taxon>
        <taxon>Hexapoda</taxon>
        <taxon>Insecta</taxon>
        <taxon>Pterygota</taxon>
        <taxon>Neoptera</taxon>
        <taxon>Endopterygota</taxon>
        <taxon>Lepidoptera</taxon>
        <taxon>Glossata</taxon>
        <taxon>Ditrysia</taxon>
        <taxon>Papilionoidea</taxon>
        <taxon>Nymphalidae</taxon>
        <taxon>Satyrinae</taxon>
        <taxon>Satyrini</taxon>
        <taxon>Parargina</taxon>
        <taxon>Pararge</taxon>
    </lineage>
</organism>
<sequence length="106" mass="12285">MEAGRSFQILAGRSDIYISRYTADANDRYAVYRPRRYADPYAASRFDSKKARGELVLEHTLRNISYRIPKGRQPCHDVPNSDVFYWLGDAIHRIQDIKLIIGRAIP</sequence>
<gene>
    <name evidence="1" type="primary">jg18676</name>
    <name evidence="1" type="ORF">PAEG_LOCUS604</name>
</gene>